<feature type="transmembrane region" description="Helical" evidence="1">
    <location>
        <begin position="140"/>
        <end position="161"/>
    </location>
</feature>
<keyword evidence="1" id="KW-0472">Membrane</keyword>
<keyword evidence="5" id="KW-1185">Reference proteome</keyword>
<feature type="transmembrane region" description="Helical" evidence="1">
    <location>
        <begin position="56"/>
        <end position="78"/>
    </location>
</feature>
<keyword evidence="3" id="KW-0645">Protease</keyword>
<feature type="transmembrane region" description="Helical" evidence="1">
    <location>
        <begin position="20"/>
        <end position="44"/>
    </location>
</feature>
<evidence type="ECO:0000313" key="3">
    <source>
        <dbReference type="EMBL" id="MBS4185156.1"/>
    </source>
</evidence>
<keyword evidence="1" id="KW-1133">Transmembrane helix</keyword>
<dbReference type="GO" id="GO:0004175">
    <property type="term" value="F:endopeptidase activity"/>
    <property type="evidence" value="ECO:0007669"/>
    <property type="project" value="UniProtKB-ARBA"/>
</dbReference>
<sequence length="203" mass="23178">MKKKYNELISSLTDKDLLFHLYMTQVILLVISLILGLLLFDHFSFLKTIDVRDVKIISIGVPLGIAVVIIDLILMKWLPASFYDDGGLNERIFRKRNTFHIFIIAAFVSFSEELLFRGIIQTKVGLILASLIFAVIHYRYLFNVFLFINIITLSFVIGAVYELTNNLAVTIMMHFIIDFLLGIFIKYKHSSADDQQGGGGLHE</sequence>
<keyword evidence="1" id="KW-0812">Transmembrane</keyword>
<dbReference type="AlphaFoldDB" id="A0A942T4V7"/>
<gene>
    <name evidence="4" type="ORF">KHB02_027610</name>
    <name evidence="3" type="ORF">KHB02_27620</name>
</gene>
<reference evidence="3" key="1">
    <citation type="submission" date="2021-05" db="EMBL/GenBank/DDBJ databases">
        <title>Novel Bacillus species.</title>
        <authorList>
            <person name="Liu G."/>
        </authorList>
    </citation>
    <scope>NUCLEOTIDE SEQUENCE</scope>
    <source>
        <strain evidence="3 5">FJAT-50051</strain>
    </source>
</reference>
<keyword evidence="3" id="KW-0378">Hydrolase</keyword>
<dbReference type="EMBL" id="JAGYPE020000090">
    <property type="protein sequence ID" value="MCH6269302.1"/>
    <property type="molecule type" value="Genomic_DNA"/>
</dbReference>
<evidence type="ECO:0000313" key="5">
    <source>
        <dbReference type="Proteomes" id="UP000677265"/>
    </source>
</evidence>
<dbReference type="Pfam" id="PF02517">
    <property type="entry name" value="Rce1-like"/>
    <property type="match status" value="1"/>
</dbReference>
<accession>A0A942T4V7</accession>
<name>A0A942T4V7_9BACI</name>
<feature type="transmembrane region" description="Helical" evidence="1">
    <location>
        <begin position="167"/>
        <end position="185"/>
    </location>
</feature>
<dbReference type="GO" id="GO:0008237">
    <property type="term" value="F:metallopeptidase activity"/>
    <property type="evidence" value="ECO:0007669"/>
    <property type="project" value="UniProtKB-KW"/>
</dbReference>
<organism evidence="3">
    <name type="scientific">Neobacillus citreus</name>
    <dbReference type="NCBI Taxonomy" id="2833578"/>
    <lineage>
        <taxon>Bacteria</taxon>
        <taxon>Bacillati</taxon>
        <taxon>Bacillota</taxon>
        <taxon>Bacilli</taxon>
        <taxon>Bacillales</taxon>
        <taxon>Bacillaceae</taxon>
        <taxon>Neobacillus</taxon>
    </lineage>
</organism>
<feature type="domain" description="CAAX prenyl protease 2/Lysostaphin resistance protein A-like" evidence="2">
    <location>
        <begin position="98"/>
        <end position="180"/>
    </location>
</feature>
<dbReference type="RefSeq" id="WP_213144999.1">
    <property type="nucleotide sequence ID" value="NZ_JAGYPE020000090.1"/>
</dbReference>
<keyword evidence="3" id="KW-0482">Metalloprotease</keyword>
<protein>
    <submittedName>
        <fullName evidence="3">CPBP family intramembrane metalloprotease</fullName>
    </submittedName>
</protein>
<evidence type="ECO:0000256" key="1">
    <source>
        <dbReference type="SAM" id="Phobius"/>
    </source>
</evidence>
<dbReference type="GO" id="GO:0080120">
    <property type="term" value="P:CAAX-box protein maturation"/>
    <property type="evidence" value="ECO:0007669"/>
    <property type="project" value="UniProtKB-ARBA"/>
</dbReference>
<evidence type="ECO:0000313" key="4">
    <source>
        <dbReference type="EMBL" id="MCH6269302.1"/>
    </source>
</evidence>
<evidence type="ECO:0000259" key="2">
    <source>
        <dbReference type="Pfam" id="PF02517"/>
    </source>
</evidence>
<dbReference type="Proteomes" id="UP000677265">
    <property type="component" value="Unassembled WGS sequence"/>
</dbReference>
<dbReference type="InterPro" id="IPR003675">
    <property type="entry name" value="Rce1/LyrA-like_dom"/>
</dbReference>
<dbReference type="EMBL" id="JAGYPE010000005">
    <property type="protein sequence ID" value="MBS4185156.1"/>
    <property type="molecule type" value="Genomic_DNA"/>
</dbReference>
<feature type="transmembrane region" description="Helical" evidence="1">
    <location>
        <begin position="98"/>
        <end position="120"/>
    </location>
</feature>
<proteinExistence type="predicted"/>
<comment type="caution">
    <text evidence="3">The sequence shown here is derived from an EMBL/GenBank/DDBJ whole genome shotgun (WGS) entry which is preliminary data.</text>
</comment>